<dbReference type="RefSeq" id="WP_073076112.1">
    <property type="nucleotide sequence ID" value="NZ_FQXV01000001.1"/>
</dbReference>
<evidence type="ECO:0000313" key="8">
    <source>
        <dbReference type="Proteomes" id="UP000183995"/>
    </source>
</evidence>
<evidence type="ECO:0000256" key="4">
    <source>
        <dbReference type="PROSITE-ProRule" id="PRU00182"/>
    </source>
</evidence>
<dbReference type="SUPFAM" id="SSF55120">
    <property type="entry name" value="Pseudouridine synthase"/>
    <property type="match status" value="1"/>
</dbReference>
<dbReference type="PROSITE" id="PS50889">
    <property type="entry name" value="S4"/>
    <property type="match status" value="1"/>
</dbReference>
<dbReference type="EC" id="5.4.99.-" evidence="5"/>
<dbReference type="Gene3D" id="3.30.70.1560">
    <property type="entry name" value="Alpha-L RNA-binding motif"/>
    <property type="match status" value="1"/>
</dbReference>
<dbReference type="NCBIfam" id="TIGR00093">
    <property type="entry name" value="pseudouridine synthase"/>
    <property type="match status" value="1"/>
</dbReference>
<dbReference type="GO" id="GO:0000455">
    <property type="term" value="P:enzyme-directed rRNA pseudouridine synthesis"/>
    <property type="evidence" value="ECO:0007669"/>
    <property type="project" value="UniProtKB-ARBA"/>
</dbReference>
<dbReference type="AlphaFoldDB" id="A0A1M5UMA3"/>
<keyword evidence="8" id="KW-1185">Reference proteome</keyword>
<dbReference type="OrthoDB" id="9807213at2"/>
<organism evidence="7 8">
    <name type="scientific">Sporobacter termitidis DSM 10068</name>
    <dbReference type="NCBI Taxonomy" id="1123282"/>
    <lineage>
        <taxon>Bacteria</taxon>
        <taxon>Bacillati</taxon>
        <taxon>Bacillota</taxon>
        <taxon>Clostridia</taxon>
        <taxon>Eubacteriales</taxon>
        <taxon>Oscillospiraceae</taxon>
        <taxon>Sporobacter</taxon>
    </lineage>
</organism>
<dbReference type="InterPro" id="IPR002942">
    <property type="entry name" value="S4_RNA-bd"/>
</dbReference>
<dbReference type="Pfam" id="PF01479">
    <property type="entry name" value="S4"/>
    <property type="match status" value="1"/>
</dbReference>
<dbReference type="EMBL" id="FQXV01000001">
    <property type="protein sequence ID" value="SHH64057.1"/>
    <property type="molecule type" value="Genomic_DNA"/>
</dbReference>
<reference evidence="7 8" key="1">
    <citation type="submission" date="2016-11" db="EMBL/GenBank/DDBJ databases">
        <authorList>
            <person name="Jaros S."/>
            <person name="Januszkiewicz K."/>
            <person name="Wedrychowicz H."/>
        </authorList>
    </citation>
    <scope>NUCLEOTIDE SEQUENCE [LARGE SCALE GENOMIC DNA]</scope>
    <source>
        <strain evidence="7 8">DSM 10068</strain>
    </source>
</reference>
<dbReference type="InterPro" id="IPR006145">
    <property type="entry name" value="PsdUridine_synth_RsuA/RluA"/>
</dbReference>
<dbReference type="InterPro" id="IPR042092">
    <property type="entry name" value="PsdUridine_s_RsuA/RluB/E/F_cat"/>
</dbReference>
<sequence length="240" mass="26163">MEKLRLDKIIADAGIASRREAAQLIKSGFVTVDGAPALSGAEKYDPAASDIAVGGRHLSYKRYHYFMMNKPAGCVSATEDREEKTVLELLSDSDRRLRLFPAGRLDKDAEGFLILTDDGDFAHRIITPSKNIYKTYYVETDGRLTGDDVRAFSGGIVLKDGLKCLPAALEIISSGEKSSAAVRIREGKYHQVKRMLASRGKPVTYLKRTAVGGLTLDGGLAPGAYREMTADEIASVFREA</sequence>
<evidence type="ECO:0000256" key="1">
    <source>
        <dbReference type="ARBA" id="ARBA00008348"/>
    </source>
</evidence>
<dbReference type="PANTHER" id="PTHR47683">
    <property type="entry name" value="PSEUDOURIDINE SYNTHASE FAMILY PROTEIN-RELATED"/>
    <property type="match status" value="1"/>
</dbReference>
<dbReference type="PANTHER" id="PTHR47683:SF4">
    <property type="entry name" value="PSEUDOURIDINE SYNTHASE"/>
    <property type="match status" value="1"/>
</dbReference>
<dbReference type="InterPro" id="IPR050343">
    <property type="entry name" value="RsuA_PseudoU_synthase"/>
</dbReference>
<dbReference type="Gene3D" id="3.30.70.580">
    <property type="entry name" value="Pseudouridine synthase I, catalytic domain, N-terminal subdomain"/>
    <property type="match status" value="1"/>
</dbReference>
<dbReference type="InterPro" id="IPR018496">
    <property type="entry name" value="PsdUridine_synth_RsuA/RluB_CS"/>
</dbReference>
<dbReference type="InterPro" id="IPR000748">
    <property type="entry name" value="PsdUridine_synth_RsuA/RluB/E/F"/>
</dbReference>
<dbReference type="CDD" id="cd02553">
    <property type="entry name" value="PseudoU_synth_RsuA"/>
    <property type="match status" value="1"/>
</dbReference>
<protein>
    <recommendedName>
        <fullName evidence="5">Pseudouridine synthase</fullName>
        <ecNumber evidence="5">5.4.99.-</ecNumber>
    </recommendedName>
</protein>
<evidence type="ECO:0000256" key="2">
    <source>
        <dbReference type="ARBA" id="ARBA00022884"/>
    </source>
</evidence>
<dbReference type="GO" id="GO:0003723">
    <property type="term" value="F:RNA binding"/>
    <property type="evidence" value="ECO:0007669"/>
    <property type="project" value="UniProtKB-KW"/>
</dbReference>
<dbReference type="PROSITE" id="PS01149">
    <property type="entry name" value="PSI_RSU"/>
    <property type="match status" value="1"/>
</dbReference>
<dbReference type="Gene3D" id="3.10.290.10">
    <property type="entry name" value="RNA-binding S4 domain"/>
    <property type="match status" value="1"/>
</dbReference>
<evidence type="ECO:0000256" key="3">
    <source>
        <dbReference type="ARBA" id="ARBA00023235"/>
    </source>
</evidence>
<evidence type="ECO:0000259" key="6">
    <source>
        <dbReference type="SMART" id="SM00363"/>
    </source>
</evidence>
<dbReference type="SUPFAM" id="SSF55174">
    <property type="entry name" value="Alpha-L RNA-binding motif"/>
    <property type="match status" value="1"/>
</dbReference>
<keyword evidence="2 4" id="KW-0694">RNA-binding</keyword>
<dbReference type="STRING" id="1123282.SAMN02745823_00584"/>
<evidence type="ECO:0000313" key="7">
    <source>
        <dbReference type="EMBL" id="SHH64057.1"/>
    </source>
</evidence>
<name>A0A1M5UMA3_9FIRM</name>
<dbReference type="SMART" id="SM00363">
    <property type="entry name" value="S4"/>
    <property type="match status" value="1"/>
</dbReference>
<dbReference type="Proteomes" id="UP000183995">
    <property type="component" value="Unassembled WGS sequence"/>
</dbReference>
<dbReference type="InterPro" id="IPR020103">
    <property type="entry name" value="PsdUridine_synth_cat_dom_sf"/>
</dbReference>
<dbReference type="InterPro" id="IPR036986">
    <property type="entry name" value="S4_RNA-bd_sf"/>
</dbReference>
<gene>
    <name evidence="7" type="ORF">SAMN02745823_00584</name>
</gene>
<dbReference type="Pfam" id="PF00849">
    <property type="entry name" value="PseudoU_synth_2"/>
    <property type="match status" value="1"/>
</dbReference>
<feature type="domain" description="RNA-binding S4" evidence="6">
    <location>
        <begin position="4"/>
        <end position="66"/>
    </location>
</feature>
<evidence type="ECO:0000256" key="5">
    <source>
        <dbReference type="RuleBase" id="RU003887"/>
    </source>
</evidence>
<dbReference type="CDD" id="cd00165">
    <property type="entry name" value="S4"/>
    <property type="match status" value="1"/>
</dbReference>
<comment type="similarity">
    <text evidence="1 5">Belongs to the pseudouridine synthase RsuA family.</text>
</comment>
<keyword evidence="3 5" id="KW-0413">Isomerase</keyword>
<proteinExistence type="inferred from homology"/>
<accession>A0A1M5UMA3</accession>
<dbReference type="FunFam" id="3.30.70.1560:FF:000001">
    <property type="entry name" value="Pseudouridine synthase"/>
    <property type="match status" value="1"/>
</dbReference>
<dbReference type="GO" id="GO:0120159">
    <property type="term" value="F:rRNA pseudouridine synthase activity"/>
    <property type="evidence" value="ECO:0007669"/>
    <property type="project" value="UniProtKB-ARBA"/>
</dbReference>
<dbReference type="InterPro" id="IPR020094">
    <property type="entry name" value="TruA/RsuA/RluB/E/F_N"/>
</dbReference>
<dbReference type="GO" id="GO:0005829">
    <property type="term" value="C:cytosol"/>
    <property type="evidence" value="ECO:0007669"/>
    <property type="project" value="UniProtKB-ARBA"/>
</dbReference>